<feature type="region of interest" description="Disordered" evidence="1">
    <location>
        <begin position="1"/>
        <end position="40"/>
    </location>
</feature>
<dbReference type="AlphaFoldDB" id="A0A0A9D1U6"/>
<accession>A0A0A9D1U6</accession>
<protein>
    <submittedName>
        <fullName evidence="2">Uncharacterized protein</fullName>
    </submittedName>
</protein>
<feature type="compositionally biased region" description="Basic residues" evidence="1">
    <location>
        <begin position="1"/>
        <end position="13"/>
    </location>
</feature>
<organism evidence="2">
    <name type="scientific">Arundo donax</name>
    <name type="common">Giant reed</name>
    <name type="synonym">Donax arundinaceus</name>
    <dbReference type="NCBI Taxonomy" id="35708"/>
    <lineage>
        <taxon>Eukaryota</taxon>
        <taxon>Viridiplantae</taxon>
        <taxon>Streptophyta</taxon>
        <taxon>Embryophyta</taxon>
        <taxon>Tracheophyta</taxon>
        <taxon>Spermatophyta</taxon>
        <taxon>Magnoliopsida</taxon>
        <taxon>Liliopsida</taxon>
        <taxon>Poales</taxon>
        <taxon>Poaceae</taxon>
        <taxon>PACMAD clade</taxon>
        <taxon>Arundinoideae</taxon>
        <taxon>Arundineae</taxon>
        <taxon>Arundo</taxon>
    </lineage>
</organism>
<reference evidence="2" key="1">
    <citation type="submission" date="2014-09" db="EMBL/GenBank/DDBJ databases">
        <authorList>
            <person name="Magalhaes I.L.F."/>
            <person name="Oliveira U."/>
            <person name="Santos F.R."/>
            <person name="Vidigal T.H.D.A."/>
            <person name="Brescovit A.D."/>
            <person name="Santos A.J."/>
        </authorList>
    </citation>
    <scope>NUCLEOTIDE SEQUENCE</scope>
    <source>
        <tissue evidence="2">Shoot tissue taken approximately 20 cm above the soil surface</tissue>
    </source>
</reference>
<reference evidence="2" key="2">
    <citation type="journal article" date="2015" name="Data Brief">
        <title>Shoot transcriptome of the giant reed, Arundo donax.</title>
        <authorList>
            <person name="Barrero R.A."/>
            <person name="Guerrero F.D."/>
            <person name="Moolhuijzen P."/>
            <person name="Goolsby J.A."/>
            <person name="Tidwell J."/>
            <person name="Bellgard S.E."/>
            <person name="Bellgard M.I."/>
        </authorList>
    </citation>
    <scope>NUCLEOTIDE SEQUENCE</scope>
    <source>
        <tissue evidence="2">Shoot tissue taken approximately 20 cm above the soil surface</tissue>
    </source>
</reference>
<sequence>MASQAARRRKTGRRTVAEVRGQRRRPWMRRRRTRGWGRTSWRSRSSVRRVRRCARSGTRASPCRWSSMISAAWVMCFHLTCGTVSSVRRSGSALLP</sequence>
<feature type="compositionally biased region" description="Basic residues" evidence="1">
    <location>
        <begin position="22"/>
        <end position="35"/>
    </location>
</feature>
<evidence type="ECO:0000256" key="1">
    <source>
        <dbReference type="SAM" id="MobiDB-lite"/>
    </source>
</evidence>
<dbReference type="EMBL" id="GBRH01217252">
    <property type="protein sequence ID" value="JAD80643.1"/>
    <property type="molecule type" value="Transcribed_RNA"/>
</dbReference>
<evidence type="ECO:0000313" key="2">
    <source>
        <dbReference type="EMBL" id="JAD80643.1"/>
    </source>
</evidence>
<name>A0A0A9D1U6_ARUDO</name>
<proteinExistence type="predicted"/>